<evidence type="ECO:0000313" key="1">
    <source>
        <dbReference type="EMBL" id="SBW08831.1"/>
    </source>
</evidence>
<dbReference type="AlphaFoldDB" id="A0A212KAV6"/>
<dbReference type="EMBL" id="FLUN01000001">
    <property type="protein sequence ID" value="SBW08831.1"/>
    <property type="molecule type" value="Genomic_DNA"/>
</dbReference>
<sequence length="95" mass="11181">MGEIFLPVLSHFQNENTWIASDGRLRFKVTPGDGLLTAEIWEGPWSYDLSTIEEQQTFPMEDDGIEVLRAWLREKEGEVNARPKRTMEEDWARRR</sequence>
<accession>A0A212KAV6</accession>
<name>A0A212KAV6_9FIRM</name>
<gene>
    <name evidence="1" type="ORF">KL86CLO1_12529</name>
</gene>
<organism evidence="1">
    <name type="scientific">uncultured Eubacteriales bacterium</name>
    <dbReference type="NCBI Taxonomy" id="172733"/>
    <lineage>
        <taxon>Bacteria</taxon>
        <taxon>Bacillati</taxon>
        <taxon>Bacillota</taxon>
        <taxon>Clostridia</taxon>
        <taxon>Eubacteriales</taxon>
        <taxon>environmental samples</taxon>
    </lineage>
</organism>
<protein>
    <submittedName>
        <fullName evidence="1">Uncharacterized protein</fullName>
    </submittedName>
</protein>
<reference evidence="1" key="1">
    <citation type="submission" date="2016-04" db="EMBL/GenBank/DDBJ databases">
        <authorList>
            <person name="Evans L.H."/>
            <person name="Alamgir A."/>
            <person name="Owens N."/>
            <person name="Weber N.D."/>
            <person name="Virtaneva K."/>
            <person name="Barbian K."/>
            <person name="Babar A."/>
            <person name="Rosenke K."/>
        </authorList>
    </citation>
    <scope>NUCLEOTIDE SEQUENCE</scope>
    <source>
        <strain evidence="1">86</strain>
    </source>
</reference>
<proteinExistence type="predicted"/>